<feature type="domain" description="Peptidase S1" evidence="11">
    <location>
        <begin position="31"/>
        <end position="259"/>
    </location>
</feature>
<comment type="subcellular location">
    <subcellularLocation>
        <location evidence="1">Secreted</location>
        <location evidence="1">Extracellular space</location>
    </subcellularLocation>
</comment>
<dbReference type="SMART" id="SM00020">
    <property type="entry name" value="Tryp_SPc"/>
    <property type="match status" value="1"/>
</dbReference>
<dbReference type="Gene3D" id="2.40.10.10">
    <property type="entry name" value="Trypsin-like serine proteases"/>
    <property type="match status" value="3"/>
</dbReference>
<dbReference type="InterPro" id="IPR043504">
    <property type="entry name" value="Peptidase_S1_PA_chymotrypsin"/>
</dbReference>
<keyword evidence="3 10" id="KW-0645">Protease</keyword>
<keyword evidence="4" id="KW-0222">Digestion</keyword>
<keyword evidence="2" id="KW-0964">Secreted</keyword>
<evidence type="ECO:0000259" key="11">
    <source>
        <dbReference type="PROSITE" id="PS50240"/>
    </source>
</evidence>
<gene>
    <name evidence="12" type="primary">LOC107319077</name>
</gene>
<dbReference type="InterPro" id="IPR018114">
    <property type="entry name" value="TRYPSIN_HIS"/>
</dbReference>
<evidence type="ECO:0000313" key="12">
    <source>
        <dbReference type="Ensembl" id="ENSCJPP00005004721.1"/>
    </source>
</evidence>
<evidence type="ECO:0000256" key="9">
    <source>
        <dbReference type="ARBA" id="ARBA00044036"/>
    </source>
</evidence>
<sequence length="261" mass="27521">THTLLCSSHLHLGCSCGVPAITPVIRGYNRIVNGEPAVPGSWPWQVSLQRYGNFHFCGGSLISEQWVVTAAHCGSFVVLGPFDPSVVLVFVCRCGPRCPRGGALPTGCHHALTIRNDITLIKLATPAQLNARVAPVCLPQATDDFPGGMTCVTTGWGLLNSKGSTNTPAILQQAALPLLTNAQCKEYWGFRIYNVMVCAGADGSSSCMGDSGGPLVCQKDGAWTLVGIVSWGSSTCSTSTPGVYARVTELREWIDSVVAAN</sequence>
<evidence type="ECO:0000256" key="2">
    <source>
        <dbReference type="ARBA" id="ARBA00022525"/>
    </source>
</evidence>
<dbReference type="PANTHER" id="PTHR24250">
    <property type="entry name" value="CHYMOTRYPSIN-RELATED"/>
    <property type="match status" value="1"/>
</dbReference>
<keyword evidence="6 10" id="KW-0720">Serine protease</keyword>
<dbReference type="GO" id="GO:0004252">
    <property type="term" value="F:serine-type endopeptidase activity"/>
    <property type="evidence" value="ECO:0007669"/>
    <property type="project" value="UniProtKB-EC"/>
</dbReference>
<evidence type="ECO:0000256" key="5">
    <source>
        <dbReference type="ARBA" id="ARBA00022801"/>
    </source>
</evidence>
<evidence type="ECO:0000256" key="3">
    <source>
        <dbReference type="ARBA" id="ARBA00022670"/>
    </source>
</evidence>
<evidence type="ECO:0000256" key="10">
    <source>
        <dbReference type="RuleBase" id="RU363034"/>
    </source>
</evidence>
<reference evidence="12" key="3">
    <citation type="submission" date="2025-09" db="UniProtKB">
        <authorList>
            <consortium name="Ensembl"/>
        </authorList>
    </citation>
    <scope>IDENTIFICATION</scope>
</reference>
<dbReference type="InterPro" id="IPR001254">
    <property type="entry name" value="Trypsin_dom"/>
</dbReference>
<dbReference type="GO" id="GO:0005576">
    <property type="term" value="C:extracellular region"/>
    <property type="evidence" value="ECO:0007669"/>
    <property type="project" value="UniProtKB-SubCell"/>
</dbReference>
<organism evidence="12 13">
    <name type="scientific">Coturnix japonica</name>
    <name type="common">Japanese quail</name>
    <name type="synonym">Coturnix coturnix japonica</name>
    <dbReference type="NCBI Taxonomy" id="93934"/>
    <lineage>
        <taxon>Eukaryota</taxon>
        <taxon>Metazoa</taxon>
        <taxon>Chordata</taxon>
        <taxon>Craniata</taxon>
        <taxon>Vertebrata</taxon>
        <taxon>Euteleostomi</taxon>
        <taxon>Archelosauria</taxon>
        <taxon>Archosauria</taxon>
        <taxon>Dinosauria</taxon>
        <taxon>Saurischia</taxon>
        <taxon>Theropoda</taxon>
        <taxon>Coelurosauria</taxon>
        <taxon>Aves</taxon>
        <taxon>Neognathae</taxon>
        <taxon>Galloanserae</taxon>
        <taxon>Galliformes</taxon>
        <taxon>Phasianidae</taxon>
        <taxon>Perdicinae</taxon>
        <taxon>Coturnix</taxon>
    </lineage>
</organism>
<accession>A0A8C2Y719</accession>
<evidence type="ECO:0000313" key="13">
    <source>
        <dbReference type="Proteomes" id="UP000694412"/>
    </source>
</evidence>
<evidence type="ECO:0000256" key="8">
    <source>
        <dbReference type="ARBA" id="ARBA00023157"/>
    </source>
</evidence>
<dbReference type="CDD" id="cd00190">
    <property type="entry name" value="Tryp_SPc"/>
    <property type="match status" value="1"/>
</dbReference>
<dbReference type="InterPro" id="IPR001314">
    <property type="entry name" value="Peptidase_S1A"/>
</dbReference>
<name>A0A8C2Y719_COTJA</name>
<dbReference type="InterPro" id="IPR009003">
    <property type="entry name" value="Peptidase_S1_PA"/>
</dbReference>
<dbReference type="Proteomes" id="UP000694412">
    <property type="component" value="Chromosome 11"/>
</dbReference>
<reference evidence="12" key="1">
    <citation type="submission" date="2015-11" db="EMBL/GenBank/DDBJ databases">
        <authorList>
            <consortium name="International Coturnix japonica Genome Analysis Consortium"/>
            <person name="Warren W."/>
            <person name="Burt D.W."/>
            <person name="Antin P.B."/>
            <person name="Lanford R."/>
            <person name="Gros J."/>
            <person name="Wilson R.K."/>
        </authorList>
    </citation>
    <scope>NUCLEOTIDE SEQUENCE [LARGE SCALE GENOMIC DNA]</scope>
</reference>
<keyword evidence="13" id="KW-1185">Reference proteome</keyword>
<dbReference type="AlphaFoldDB" id="A0A8C2Y719"/>
<dbReference type="EC" id="3.4.21.1" evidence="9"/>
<evidence type="ECO:0000256" key="1">
    <source>
        <dbReference type="ARBA" id="ARBA00004239"/>
    </source>
</evidence>
<dbReference type="PRINTS" id="PR00722">
    <property type="entry name" value="CHYMOTRYPSIN"/>
</dbReference>
<dbReference type="Pfam" id="PF00089">
    <property type="entry name" value="Trypsin"/>
    <property type="match status" value="2"/>
</dbReference>
<dbReference type="InterPro" id="IPR033116">
    <property type="entry name" value="TRYPSIN_SER"/>
</dbReference>
<dbReference type="GO" id="GO:0007586">
    <property type="term" value="P:digestion"/>
    <property type="evidence" value="ECO:0007669"/>
    <property type="project" value="UniProtKB-KW"/>
</dbReference>
<evidence type="ECO:0000256" key="4">
    <source>
        <dbReference type="ARBA" id="ARBA00022757"/>
    </source>
</evidence>
<keyword evidence="5 10" id="KW-0378">Hydrolase</keyword>
<dbReference type="FunFam" id="2.40.10.10:FF:000176">
    <property type="entry name" value="Chymotrypsinogen A"/>
    <property type="match status" value="1"/>
</dbReference>
<evidence type="ECO:0000256" key="6">
    <source>
        <dbReference type="ARBA" id="ARBA00022825"/>
    </source>
</evidence>
<dbReference type="Ensembl" id="ENSCJPT00005007816.1">
    <property type="protein sequence ID" value="ENSCJPP00005004721.1"/>
    <property type="gene ID" value="ENSCJPG00005004616.1"/>
</dbReference>
<evidence type="ECO:0000256" key="7">
    <source>
        <dbReference type="ARBA" id="ARBA00023145"/>
    </source>
</evidence>
<dbReference type="PANTHER" id="PTHR24250:SF65">
    <property type="entry name" value="CHYMOTRYPSINOGEN B"/>
    <property type="match status" value="1"/>
</dbReference>
<keyword evidence="8" id="KW-1015">Disulfide bond</keyword>
<dbReference type="SUPFAM" id="SSF50494">
    <property type="entry name" value="Trypsin-like serine proteases"/>
    <property type="match status" value="1"/>
</dbReference>
<dbReference type="FunFam" id="2.40.10.10:FF:000118">
    <property type="entry name" value="Chymotrypsinogen A"/>
    <property type="match status" value="1"/>
</dbReference>
<dbReference type="PROSITE" id="PS00134">
    <property type="entry name" value="TRYPSIN_HIS"/>
    <property type="match status" value="1"/>
</dbReference>
<dbReference type="PROSITE" id="PS50240">
    <property type="entry name" value="TRYPSIN_DOM"/>
    <property type="match status" value="1"/>
</dbReference>
<reference evidence="12" key="2">
    <citation type="submission" date="2025-08" db="UniProtKB">
        <authorList>
            <consortium name="Ensembl"/>
        </authorList>
    </citation>
    <scope>IDENTIFICATION</scope>
</reference>
<dbReference type="GO" id="GO:0006508">
    <property type="term" value="P:proteolysis"/>
    <property type="evidence" value="ECO:0007669"/>
    <property type="project" value="UniProtKB-KW"/>
</dbReference>
<protein>
    <recommendedName>
        <fullName evidence="9">chymotrypsin</fullName>
        <ecNumber evidence="9">3.4.21.1</ecNumber>
    </recommendedName>
</protein>
<proteinExistence type="predicted"/>
<dbReference type="PROSITE" id="PS00135">
    <property type="entry name" value="TRYPSIN_SER"/>
    <property type="match status" value="1"/>
</dbReference>
<keyword evidence="7" id="KW-0865">Zymogen</keyword>
<dbReference type="GeneTree" id="ENSGT00940000153216"/>